<protein>
    <submittedName>
        <fullName evidence="1">Uncharacterized protein</fullName>
    </submittedName>
</protein>
<evidence type="ECO:0000313" key="1">
    <source>
        <dbReference type="EMBL" id="CAE7663246.1"/>
    </source>
</evidence>
<organism evidence="1 2">
    <name type="scientific">Symbiodinium pilosum</name>
    <name type="common">Dinoflagellate</name>
    <dbReference type="NCBI Taxonomy" id="2952"/>
    <lineage>
        <taxon>Eukaryota</taxon>
        <taxon>Sar</taxon>
        <taxon>Alveolata</taxon>
        <taxon>Dinophyceae</taxon>
        <taxon>Suessiales</taxon>
        <taxon>Symbiodiniaceae</taxon>
        <taxon>Symbiodinium</taxon>
    </lineage>
</organism>
<dbReference type="AlphaFoldDB" id="A0A812WA76"/>
<comment type="caution">
    <text evidence="1">The sequence shown here is derived from an EMBL/GenBank/DDBJ whole genome shotgun (WGS) entry which is preliminary data.</text>
</comment>
<name>A0A812WA76_SYMPI</name>
<keyword evidence="2" id="KW-1185">Reference proteome</keyword>
<dbReference type="EMBL" id="CAJNIZ010043571">
    <property type="protein sequence ID" value="CAE7663246.1"/>
    <property type="molecule type" value="Genomic_DNA"/>
</dbReference>
<gene>
    <name evidence="1" type="ORF">SPIL2461_LOCUS18069</name>
</gene>
<accession>A0A812WA76</accession>
<sequence length="278" mass="30678">MTAQDVELAVGKSNMLGMFEVGAMRILLAAYIAAAGASRTSSLSDTALQANASDPGPAPAWCRPENFVNFELSNSWFSGSVRKKADQQCMGLWGIRGQFPTITVFEGRFMQDECKEGVRIGHALCAQDTATGPSIAPEEIIEYFESGLPTAAGQHWEELRSHWCTQSPPPMWTGFKDCFHACQYKHVDCDQVPGCRLCRQSAQNCEGVRDKPYVDNYGRPTFIKMAVRNYRFFDACIAGCGSYVELKMKEKKKGGPACQLGKGRLQMYRTSNPGLAKL</sequence>
<reference evidence="1" key="1">
    <citation type="submission" date="2021-02" db="EMBL/GenBank/DDBJ databases">
        <authorList>
            <person name="Dougan E. K."/>
            <person name="Rhodes N."/>
            <person name="Thang M."/>
            <person name="Chan C."/>
        </authorList>
    </citation>
    <scope>NUCLEOTIDE SEQUENCE</scope>
</reference>
<dbReference type="Proteomes" id="UP000649617">
    <property type="component" value="Unassembled WGS sequence"/>
</dbReference>
<proteinExistence type="predicted"/>
<evidence type="ECO:0000313" key="2">
    <source>
        <dbReference type="Proteomes" id="UP000649617"/>
    </source>
</evidence>